<organism evidence="1 2">
    <name type="scientific">Robertmurraya yapensis</name>
    <name type="common">ex Hitch et al 2024</name>
    <dbReference type="NCBI Taxonomy" id="3133160"/>
    <lineage>
        <taxon>Bacteria</taxon>
        <taxon>Bacillati</taxon>
        <taxon>Bacillota</taxon>
        <taxon>Bacilli</taxon>
        <taxon>Bacillales</taxon>
        <taxon>Bacillaceae</taxon>
        <taxon>Robertmurraya</taxon>
    </lineage>
</organism>
<name>A0ACC6SGJ9_9BACI</name>
<reference evidence="1" key="1">
    <citation type="submission" date="2024-03" db="EMBL/GenBank/DDBJ databases">
        <title>Human intestinal bacterial collection.</title>
        <authorList>
            <person name="Pauvert C."/>
            <person name="Hitch T.C.A."/>
            <person name="Clavel T."/>
        </authorList>
    </citation>
    <scope>NUCLEOTIDE SEQUENCE</scope>
    <source>
        <strain evidence="1">CLA-AA-H227</strain>
    </source>
</reference>
<comment type="caution">
    <text evidence="1">The sequence shown here is derived from an EMBL/GenBank/DDBJ whole genome shotgun (WGS) entry which is preliminary data.</text>
</comment>
<dbReference type="Proteomes" id="UP001439875">
    <property type="component" value="Unassembled WGS sequence"/>
</dbReference>
<proteinExistence type="predicted"/>
<accession>A0ACC6SGJ9</accession>
<keyword evidence="2" id="KW-1185">Reference proteome</keyword>
<gene>
    <name evidence="1" type="ORF">WMO40_21285</name>
</gene>
<evidence type="ECO:0000313" key="2">
    <source>
        <dbReference type="Proteomes" id="UP001439875"/>
    </source>
</evidence>
<evidence type="ECO:0000313" key="1">
    <source>
        <dbReference type="EMBL" id="MEQ2529212.1"/>
    </source>
</evidence>
<dbReference type="EMBL" id="JBBMEW010000029">
    <property type="protein sequence ID" value="MEQ2529212.1"/>
    <property type="molecule type" value="Genomic_DNA"/>
</dbReference>
<protein>
    <submittedName>
        <fullName evidence="1">Helix-turn-helix domain-containing protein</fullName>
    </submittedName>
</protein>
<sequence length="359" mass="42832">MRVPHNKLYDESKILYEIYRMRGLTVNQMVEVMFQSKWYAYRYLRNLEEQGLLSYIYDTEGRKRVAKVYVCTDVAIERLEKEGYIEKGVKAKDNTPHKAKLKYTILTNEVYAALTPYGIHMYDSREWKRRYGMDRNSMVRGGLRMADGREIGLYLFFSKKQYKDADFSRKMLERFKREIEKFPQSNRIAVICYDEATYDELIEEFEKDDKPLSKEELLIIPIGKDNFGYNLLRMNRSEIERKAVLEQILNARLLKEHAALKGNRQLFAQYIADYSDREMYVVDFLSLNRPIIRNLITHYFDRAFEIDGRQVNLVCWNVNKEMDRLYGKLIRYPHVNIVPIPTKTLAETYISKIEKTKLI</sequence>